<organism evidence="2 3">
    <name type="scientific">Virgibacillus kekensis</name>
    <dbReference type="NCBI Taxonomy" id="202261"/>
    <lineage>
        <taxon>Bacteria</taxon>
        <taxon>Bacillati</taxon>
        <taxon>Bacillota</taxon>
        <taxon>Bacilli</taxon>
        <taxon>Bacillales</taxon>
        <taxon>Bacillaceae</taxon>
        <taxon>Virgibacillus</taxon>
    </lineage>
</organism>
<feature type="transmembrane region" description="Helical" evidence="1">
    <location>
        <begin position="56"/>
        <end position="79"/>
    </location>
</feature>
<comment type="caution">
    <text evidence="2">The sequence shown here is derived from an EMBL/GenBank/DDBJ whole genome shotgun (WGS) entry which is preliminary data.</text>
</comment>
<evidence type="ECO:0008006" key="4">
    <source>
        <dbReference type="Google" id="ProtNLM"/>
    </source>
</evidence>
<protein>
    <recommendedName>
        <fullName evidence="4">Copper resistance protein D domain-containing protein</fullName>
    </recommendedName>
</protein>
<gene>
    <name evidence="2" type="ORF">ACFO3D_04510</name>
</gene>
<dbReference type="Proteomes" id="UP001595989">
    <property type="component" value="Unassembled WGS sequence"/>
</dbReference>
<keyword evidence="1" id="KW-0812">Transmembrane</keyword>
<feature type="transmembrane region" description="Helical" evidence="1">
    <location>
        <begin position="145"/>
        <end position="164"/>
    </location>
</feature>
<feature type="transmembrane region" description="Helical" evidence="1">
    <location>
        <begin position="91"/>
        <end position="113"/>
    </location>
</feature>
<name>A0ABV9DHB2_9BACI</name>
<reference evidence="3" key="1">
    <citation type="journal article" date="2019" name="Int. J. Syst. Evol. Microbiol.">
        <title>The Global Catalogue of Microorganisms (GCM) 10K type strain sequencing project: providing services to taxonomists for standard genome sequencing and annotation.</title>
        <authorList>
            <consortium name="The Broad Institute Genomics Platform"/>
            <consortium name="The Broad Institute Genome Sequencing Center for Infectious Disease"/>
            <person name="Wu L."/>
            <person name="Ma J."/>
        </authorList>
    </citation>
    <scope>NUCLEOTIDE SEQUENCE [LARGE SCALE GENOMIC DNA]</scope>
    <source>
        <strain evidence="3">CGMCC 4.7426</strain>
    </source>
</reference>
<evidence type="ECO:0000313" key="2">
    <source>
        <dbReference type="EMBL" id="MFC4557468.1"/>
    </source>
</evidence>
<proteinExistence type="predicted"/>
<feature type="transmembrane region" description="Helical" evidence="1">
    <location>
        <begin position="12"/>
        <end position="35"/>
    </location>
</feature>
<dbReference type="RefSeq" id="WP_390293441.1">
    <property type="nucleotide sequence ID" value="NZ_JBHSFU010000004.1"/>
</dbReference>
<evidence type="ECO:0000313" key="3">
    <source>
        <dbReference type="Proteomes" id="UP001595989"/>
    </source>
</evidence>
<keyword evidence="1" id="KW-1133">Transmembrane helix</keyword>
<keyword evidence="1" id="KW-0472">Membrane</keyword>
<keyword evidence="3" id="KW-1185">Reference proteome</keyword>
<sequence>MPWEMRQIILGIHIFLAIIWVGGVLFIGWGVYPALRKMAYAKQREFFLALIQWSHNFLTAAGTGVIATGIVLGTLAGPINQWADLWTTRYGNLWLAALVIALLTLGWGVFIGYRQSVKVFSNISIWELADSGETKPLSKALGTTIAIESVEVGGFIALLVVMILL</sequence>
<accession>A0ABV9DHB2</accession>
<evidence type="ECO:0000256" key="1">
    <source>
        <dbReference type="SAM" id="Phobius"/>
    </source>
</evidence>
<dbReference type="EMBL" id="JBHSFU010000004">
    <property type="protein sequence ID" value="MFC4557468.1"/>
    <property type="molecule type" value="Genomic_DNA"/>
</dbReference>